<dbReference type="EMBL" id="CP059472">
    <property type="protein sequence ID" value="QMS97959.1"/>
    <property type="molecule type" value="Genomic_DNA"/>
</dbReference>
<keyword evidence="4" id="KW-1185">Reference proteome</keyword>
<dbReference type="Proteomes" id="UP000539710">
    <property type="component" value="Unassembled WGS sequence"/>
</dbReference>
<evidence type="ECO:0000313" key="2">
    <source>
        <dbReference type="EMBL" id="QMS97959.1"/>
    </source>
</evidence>
<sequence>MRITVIALALLMTSCSKKEAVGDTPANDSSFTKENKFDIGRSSKENGVVTADENKNAEAVSPNFRIVEGNKIIKTIKGDMIPLVVQDEFKNADQQFILKIKNLKPSKIVVKIIPSDPQMNIRINQIRLANGEYDGPFSRESTFEIKEEGDFWLMVGKSNMASGPATGKFSVEIR</sequence>
<dbReference type="EMBL" id="JACEUX010000002">
    <property type="protein sequence ID" value="MBA5246689.1"/>
    <property type="molecule type" value="Genomic_DNA"/>
</dbReference>
<dbReference type="KEGG" id="cbau:H1R16_09565"/>
<dbReference type="AlphaFoldDB" id="A0A7D7LLX2"/>
<dbReference type="Proteomes" id="UP000515349">
    <property type="component" value="Chromosome"/>
</dbReference>
<protein>
    <submittedName>
        <fullName evidence="2">Uncharacterized protein</fullName>
    </submittedName>
</protein>
<accession>A0A7D7LLX2</accession>
<name>A0A7D7LLX2_9FLAO</name>
<organism evidence="2 3">
    <name type="scientific">Marnyiella aurantia</name>
    <dbReference type="NCBI Taxonomy" id="2758037"/>
    <lineage>
        <taxon>Bacteria</taxon>
        <taxon>Pseudomonadati</taxon>
        <taxon>Bacteroidota</taxon>
        <taxon>Flavobacteriia</taxon>
        <taxon>Flavobacteriales</taxon>
        <taxon>Weeksellaceae</taxon>
        <taxon>Marnyiella</taxon>
    </lineage>
</organism>
<evidence type="ECO:0000313" key="1">
    <source>
        <dbReference type="EMBL" id="MBA5246689.1"/>
    </source>
</evidence>
<evidence type="ECO:0000313" key="4">
    <source>
        <dbReference type="Proteomes" id="UP000539710"/>
    </source>
</evidence>
<reference evidence="1" key="3">
    <citation type="submission" date="2020-07" db="EMBL/GenBank/DDBJ databases">
        <authorList>
            <person name="Yang C."/>
        </authorList>
    </citation>
    <scope>NUCLEOTIDE SEQUENCE</scope>
    <source>
        <strain evidence="1">Cx-624</strain>
    </source>
</reference>
<proteinExistence type="predicted"/>
<evidence type="ECO:0000313" key="3">
    <source>
        <dbReference type="Proteomes" id="UP000515349"/>
    </source>
</evidence>
<dbReference type="RefSeq" id="WP_181886812.1">
    <property type="nucleotide sequence ID" value="NZ_CP059472.1"/>
</dbReference>
<dbReference type="PROSITE" id="PS51257">
    <property type="entry name" value="PROKAR_LIPOPROTEIN"/>
    <property type="match status" value="1"/>
</dbReference>
<reference evidence="4" key="2">
    <citation type="submission" date="2020-07" db="EMBL/GenBank/DDBJ databases">
        <title>Flavobacterium sp. xlx-214.</title>
        <authorList>
            <person name="Yang C."/>
        </authorList>
    </citation>
    <scope>NUCLEOTIDE SEQUENCE [LARGE SCALE GENOMIC DNA]</scope>
    <source>
        <strain evidence="4">CX-624</strain>
    </source>
</reference>
<reference evidence="2 3" key="1">
    <citation type="submission" date="2020-07" db="EMBL/GenBank/DDBJ databases">
        <title>Chryseobacterium sp.cx-624.</title>
        <authorList>
            <person name="Yang C."/>
        </authorList>
    </citation>
    <scope>NUCLEOTIDE SEQUENCE [LARGE SCALE GENOMIC DNA]</scope>
    <source>
        <strain evidence="3">cx-624</strain>
        <strain evidence="2">Cx-624</strain>
    </source>
</reference>
<gene>
    <name evidence="2" type="ORF">H1R16_09565</name>
    <name evidence="1" type="ORF">H2507_05875</name>
</gene>